<dbReference type="RefSeq" id="WP_242749583.1">
    <property type="nucleotide sequence ID" value="NZ_CP093846.1"/>
</dbReference>
<gene>
    <name evidence="7" type="ORF">MMF93_03970</name>
</gene>
<evidence type="ECO:0000256" key="6">
    <source>
        <dbReference type="RuleBase" id="RU004508"/>
    </source>
</evidence>
<evidence type="ECO:0000256" key="1">
    <source>
        <dbReference type="ARBA" id="ARBA00001933"/>
    </source>
</evidence>
<evidence type="ECO:0000256" key="4">
    <source>
        <dbReference type="ARBA" id="ARBA00022898"/>
    </source>
</evidence>
<evidence type="ECO:0000313" key="7">
    <source>
        <dbReference type="EMBL" id="UNS95741.1"/>
    </source>
</evidence>
<keyword evidence="8" id="KW-1185">Reference proteome</keyword>
<comment type="similarity">
    <text evidence="5">Belongs to the DegT/DnrJ/EryC1 family. L-glutamine:2-deoxy-scyllo-inosose/scyllo-inosose aminotransferase subfamily.</text>
</comment>
<dbReference type="Gene3D" id="3.40.640.10">
    <property type="entry name" value="Type I PLP-dependent aspartate aminotransferase-like (Major domain)"/>
    <property type="match status" value="1"/>
</dbReference>
<keyword evidence="4 6" id="KW-0663">Pyridoxal phosphate</keyword>
<dbReference type="InterPro" id="IPR000653">
    <property type="entry name" value="DegT/StrS_aminotransferase"/>
</dbReference>
<evidence type="ECO:0000256" key="2">
    <source>
        <dbReference type="ARBA" id="ARBA00022576"/>
    </source>
</evidence>
<dbReference type="Proteomes" id="UP001202244">
    <property type="component" value="Chromosome"/>
</dbReference>
<reference evidence="7 8" key="1">
    <citation type="journal article" date="2023" name="Microbiol. Spectr.">
        <title>Synergy between Genome Mining, Metabolomics, and Bioinformatics Uncovers Antibacterial Chlorinated Carbazole Alkaloids and Their Biosynthetic Gene Cluster from Streptomyces tubbatahanensis sp. nov., a Novel Actinomycete Isolated from Sulu Sea, Philippines.</title>
        <authorList>
            <person name="Tenebro C.P."/>
            <person name="Trono D.J.V.L."/>
            <person name="Balida L.A.P."/>
            <person name="Bayog L.K.A."/>
            <person name="Bruna J.R."/>
            <person name="Sabido E.M."/>
            <person name="Caspe D.P.C."/>
            <person name="de Los Santos E.L.C."/>
            <person name="Saludes J.P."/>
            <person name="Dalisay D.S."/>
        </authorList>
    </citation>
    <scope>NUCLEOTIDE SEQUENCE [LARGE SCALE GENOMIC DNA]</scope>
    <source>
        <strain evidence="7 8">DSD3025</strain>
    </source>
</reference>
<accession>A0ABY3XMS8</accession>
<dbReference type="InterPro" id="IPR015422">
    <property type="entry name" value="PyrdxlP-dep_Trfase_small"/>
</dbReference>
<evidence type="ECO:0000256" key="3">
    <source>
        <dbReference type="ARBA" id="ARBA00022679"/>
    </source>
</evidence>
<dbReference type="GO" id="GO:0008483">
    <property type="term" value="F:transaminase activity"/>
    <property type="evidence" value="ECO:0007669"/>
    <property type="project" value="UniProtKB-KW"/>
</dbReference>
<dbReference type="EMBL" id="CP093846">
    <property type="protein sequence ID" value="UNS95741.1"/>
    <property type="molecule type" value="Genomic_DNA"/>
</dbReference>
<evidence type="ECO:0000256" key="5">
    <source>
        <dbReference type="ARBA" id="ARBA00038398"/>
    </source>
</evidence>
<dbReference type="InterPro" id="IPR015421">
    <property type="entry name" value="PyrdxlP-dep_Trfase_major"/>
</dbReference>
<name>A0ABY3XMS8_9ACTN</name>
<keyword evidence="2 7" id="KW-0032">Aminotransferase</keyword>
<dbReference type="Pfam" id="PF01041">
    <property type="entry name" value="DegT_DnrJ_EryC1"/>
    <property type="match status" value="1"/>
</dbReference>
<keyword evidence="3" id="KW-0808">Transferase</keyword>
<dbReference type="PANTHER" id="PTHR30244">
    <property type="entry name" value="TRANSAMINASE"/>
    <property type="match status" value="1"/>
</dbReference>
<protein>
    <submittedName>
        <fullName evidence="7">DegT/DnrJ/EryC1/StrS family aminotransferase</fullName>
    </submittedName>
</protein>
<dbReference type="InterPro" id="IPR015424">
    <property type="entry name" value="PyrdxlP-dep_Trfase"/>
</dbReference>
<proteinExistence type="inferred from homology"/>
<dbReference type="PIRSF" id="PIRSF000390">
    <property type="entry name" value="PLP_StrS"/>
    <property type="match status" value="1"/>
</dbReference>
<organism evidence="7 8">
    <name type="scientific">Streptomyces tubbatahanensis</name>
    <dbReference type="NCBI Taxonomy" id="2923272"/>
    <lineage>
        <taxon>Bacteria</taxon>
        <taxon>Bacillati</taxon>
        <taxon>Actinomycetota</taxon>
        <taxon>Actinomycetes</taxon>
        <taxon>Kitasatosporales</taxon>
        <taxon>Streptomycetaceae</taxon>
        <taxon>Streptomyces</taxon>
    </lineage>
</organism>
<dbReference type="PANTHER" id="PTHR30244:SF34">
    <property type="entry name" value="DTDP-4-AMINO-4,6-DIDEOXYGALACTOSE TRANSAMINASE"/>
    <property type="match status" value="1"/>
</dbReference>
<comment type="cofactor">
    <cofactor evidence="1">
        <name>pyridoxal 5'-phosphate</name>
        <dbReference type="ChEBI" id="CHEBI:597326"/>
    </cofactor>
</comment>
<dbReference type="SUPFAM" id="SSF53383">
    <property type="entry name" value="PLP-dependent transferases"/>
    <property type="match status" value="1"/>
</dbReference>
<dbReference type="Gene3D" id="3.90.1150.10">
    <property type="entry name" value="Aspartate Aminotransferase, domain 1"/>
    <property type="match status" value="1"/>
</dbReference>
<dbReference type="CDD" id="cd00616">
    <property type="entry name" value="AHBA_syn"/>
    <property type="match status" value="1"/>
</dbReference>
<sequence length="407" mass="42710">MTTNGPTAPTAPAGMAAAASAHVPYAHPAMSPADRELLLTSVRQVATDPEQKFILGRRCAALERALRDRTGAGDVIACGSGTGALSLALRAARIGPGDEVIVPAFGAEPLAACVLGVGATPVFADVHPDSGLLDPADAERRVTARSRAIVPAHVFSSMADMPAVCELAARHRLEVVEDAAVAQGATLRGRPAGTWGDLGLYSFYPVKPFGMAGEGAIVLSDDTELARATRMLRNHGQDGVNRFLHHEIGLNSRFDEIHAAFQLARLPALDELLARRRAVADYYSERFAPLRDRGLAAPEPGADGRCLYVYAVYTPHRDALARHLAAHGVGSRVYHPSPLPRLAAFAPARTGDGPAAAPWPGADRAAARHLALPLHPHLSPAQTRQVADAVCGFFGLDGPDGPDGPDS</sequence>
<evidence type="ECO:0000313" key="8">
    <source>
        <dbReference type="Proteomes" id="UP001202244"/>
    </source>
</evidence>